<dbReference type="PANTHER" id="PTHR35041">
    <property type="entry name" value="MEDIATOR OF RNA POLYMERASE II TRANSCRIPTION SUBUNIT 1"/>
    <property type="match status" value="1"/>
</dbReference>
<keyword evidence="2" id="KW-0472">Membrane</keyword>
<accession>A0A9N9Z0A5</accession>
<keyword evidence="2" id="KW-0812">Transmembrane</keyword>
<comment type="caution">
    <text evidence="3">The sequence shown here is derived from an EMBL/GenBank/DDBJ whole genome shotgun (WGS) entry which is preliminary data.</text>
</comment>
<keyword evidence="4" id="KW-1185">Reference proteome</keyword>
<dbReference type="EMBL" id="CABFOC020000015">
    <property type="protein sequence ID" value="CAH0046696.1"/>
    <property type="molecule type" value="Genomic_DNA"/>
</dbReference>
<protein>
    <recommendedName>
        <fullName evidence="5">Formylmethionine deformylase-like protein</fullName>
    </recommendedName>
</protein>
<feature type="transmembrane region" description="Helical" evidence="2">
    <location>
        <begin position="524"/>
        <end position="547"/>
    </location>
</feature>
<dbReference type="AlphaFoldDB" id="A0A9N9Z0A5"/>
<dbReference type="Proteomes" id="UP000775872">
    <property type="component" value="Unassembled WGS sequence"/>
</dbReference>
<evidence type="ECO:0008006" key="5">
    <source>
        <dbReference type="Google" id="ProtNLM"/>
    </source>
</evidence>
<proteinExistence type="predicted"/>
<feature type="transmembrane region" description="Helical" evidence="2">
    <location>
        <begin position="61"/>
        <end position="88"/>
    </location>
</feature>
<sequence length="620" mass="68536">MATFYNHDNDSEARERAHRKDNMKVSSPLITEFPPYRGRKGVSSEDNSMAAYPDHHYRQPLIGWGIAWATPALSIACIVASLGIMLGHHFYYKSLEATTVMSTSQQQWAIRIGTGLATLNKIVLLTLLGMVATQRIWMTVRGKFVSIEGLDCMFRIINEPSALLSLEVWKKGKLLLVLAFVCWLLPLAVVVTPATLYVQPIQSIDTITDQVPIVNMSDPTNWYLAAGVGRITDASIALRRLFSAMYSSNSFLPIEAPRPNATYDLNFWGPSYKCQNLSEVELLPATWNTASSTSNYSSYGAAWNGLIRKPVTNRTGAEIIYKSVAPMFMDGSIFVWSEGRNDEWDKNLAVKNTSLVCQLYNTSYDISLEFDNGIQTIIPTSVKTIHAFNFTESGGAFNFVQGFTNVTASYVTQILFSKYFLVGELTRGAAGDILGDLPMMQSKLAYCPEVWDGLFASEQTQDSEAVRTNTCPQKTLAAAIEDLSRNFTYSVMASGYNLKSYSTEVPLTVVTHRNVYAYNERTLLGVYVACFGVALAWLIIGAVTVYINGYVSSSSFSTIMVSTRNKDLDQLAAGYYLGAEWLPREVGNQKVMFGNLGEKGPYVHAGFGLEGTVSPLKKGQ</sequence>
<gene>
    <name evidence="3" type="ORF">CSOL1703_00012931</name>
</gene>
<evidence type="ECO:0000313" key="3">
    <source>
        <dbReference type="EMBL" id="CAH0046696.1"/>
    </source>
</evidence>
<keyword evidence="2" id="KW-1133">Transmembrane helix</keyword>
<feature type="compositionally biased region" description="Basic and acidic residues" evidence="1">
    <location>
        <begin position="7"/>
        <end position="21"/>
    </location>
</feature>
<evidence type="ECO:0000256" key="1">
    <source>
        <dbReference type="SAM" id="MobiDB-lite"/>
    </source>
</evidence>
<reference evidence="3 4" key="2">
    <citation type="submission" date="2021-10" db="EMBL/GenBank/DDBJ databases">
        <authorList>
            <person name="Piombo E."/>
        </authorList>
    </citation>
    <scope>NUCLEOTIDE SEQUENCE [LARGE SCALE GENOMIC DNA]</scope>
</reference>
<feature type="region of interest" description="Disordered" evidence="1">
    <location>
        <begin position="1"/>
        <end position="21"/>
    </location>
</feature>
<organism evidence="3 4">
    <name type="scientific">Clonostachys solani</name>
    <dbReference type="NCBI Taxonomy" id="160281"/>
    <lineage>
        <taxon>Eukaryota</taxon>
        <taxon>Fungi</taxon>
        <taxon>Dikarya</taxon>
        <taxon>Ascomycota</taxon>
        <taxon>Pezizomycotina</taxon>
        <taxon>Sordariomycetes</taxon>
        <taxon>Hypocreomycetidae</taxon>
        <taxon>Hypocreales</taxon>
        <taxon>Bionectriaceae</taxon>
        <taxon>Clonostachys</taxon>
    </lineage>
</organism>
<evidence type="ECO:0000313" key="4">
    <source>
        <dbReference type="Proteomes" id="UP000775872"/>
    </source>
</evidence>
<name>A0A9N9Z0A5_9HYPO</name>
<dbReference type="PANTHER" id="PTHR35041:SF6">
    <property type="entry name" value="FORMYLMETHIONINE DEFORMYLASE-LIKE PROTEIN-RELATED"/>
    <property type="match status" value="1"/>
</dbReference>
<dbReference type="OrthoDB" id="5322539at2759"/>
<feature type="transmembrane region" description="Helical" evidence="2">
    <location>
        <begin position="108"/>
        <end position="133"/>
    </location>
</feature>
<feature type="transmembrane region" description="Helical" evidence="2">
    <location>
        <begin position="174"/>
        <end position="198"/>
    </location>
</feature>
<evidence type="ECO:0000256" key="2">
    <source>
        <dbReference type="SAM" id="Phobius"/>
    </source>
</evidence>
<reference evidence="4" key="1">
    <citation type="submission" date="2019-06" db="EMBL/GenBank/DDBJ databases">
        <authorList>
            <person name="Broberg M."/>
        </authorList>
    </citation>
    <scope>NUCLEOTIDE SEQUENCE [LARGE SCALE GENOMIC DNA]</scope>
</reference>